<evidence type="ECO:0000313" key="7">
    <source>
        <dbReference type="EMBL" id="NXE02330.1"/>
    </source>
</evidence>
<proteinExistence type="inferred from homology"/>
<organism evidence="7 8">
    <name type="scientific">Chaetorhynchus papuensis</name>
    <name type="common">pygmy drongo</name>
    <dbReference type="NCBI Taxonomy" id="254446"/>
    <lineage>
        <taxon>Eukaryota</taxon>
        <taxon>Metazoa</taxon>
        <taxon>Chordata</taxon>
        <taxon>Craniata</taxon>
        <taxon>Vertebrata</taxon>
        <taxon>Euteleostomi</taxon>
        <taxon>Archelosauria</taxon>
        <taxon>Archosauria</taxon>
        <taxon>Dinosauria</taxon>
        <taxon>Saurischia</taxon>
        <taxon>Theropoda</taxon>
        <taxon>Coelurosauria</taxon>
        <taxon>Aves</taxon>
        <taxon>Neognathae</taxon>
        <taxon>Neoaves</taxon>
        <taxon>Telluraves</taxon>
        <taxon>Australaves</taxon>
        <taxon>Passeriformes</taxon>
        <taxon>Rhipiduridae</taxon>
        <taxon>Chaetorhynchus</taxon>
    </lineage>
</organism>
<dbReference type="GO" id="GO:0005200">
    <property type="term" value="F:structural constituent of cytoskeleton"/>
    <property type="evidence" value="ECO:0007669"/>
    <property type="project" value="InterPro"/>
</dbReference>
<dbReference type="AlphaFoldDB" id="A0A7K8JDQ6"/>
<gene>
    <name evidence="7" type="primary">Krsc_7</name>
    <name evidence="7" type="ORF">CHAPAP_R00025</name>
</gene>
<evidence type="ECO:0000256" key="6">
    <source>
        <dbReference type="SAM" id="MobiDB-lite"/>
    </source>
</evidence>
<comment type="similarity">
    <text evidence="1 5">Belongs to the avian keratin family.</text>
</comment>
<dbReference type="GO" id="GO:0005882">
    <property type="term" value="C:intermediate filament"/>
    <property type="evidence" value="ECO:0007669"/>
    <property type="project" value="UniProtKB-KW"/>
</dbReference>
<comment type="caution">
    <text evidence="7">The sequence shown here is derived from an EMBL/GenBank/DDBJ whole genome shotgun (WGS) entry which is preliminary data.</text>
</comment>
<dbReference type="PANTHER" id="PTHR31203:SF1">
    <property type="entry name" value="BETA-KERATIN-RELATED PROTEIN-RELATED"/>
    <property type="match status" value="1"/>
</dbReference>
<dbReference type="EMBL" id="VWYX01002557">
    <property type="protein sequence ID" value="NXE02330.1"/>
    <property type="molecule type" value="Genomic_DNA"/>
</dbReference>
<dbReference type="PANTHER" id="PTHR31203">
    <property type="entry name" value="BETA-KERATIN-RELATED PROTEIN-RELATED"/>
    <property type="match status" value="1"/>
</dbReference>
<dbReference type="Pfam" id="PF02422">
    <property type="entry name" value="Keratin"/>
    <property type="match status" value="1"/>
</dbReference>
<protein>
    <recommendedName>
        <fullName evidence="5">Keratin</fullName>
    </recommendedName>
</protein>
<evidence type="ECO:0000313" key="8">
    <source>
        <dbReference type="Proteomes" id="UP000541605"/>
    </source>
</evidence>
<accession>A0A7K8JDQ6</accession>
<sequence length="83" mass="8482">QMCSEFQGQCPRPAASGSSHPCVVSCGASRVIIFPPPVLVTFPGPILSTCPQETVLGSSGIPEAAAGTSRRSHGAEIPRSGDF</sequence>
<evidence type="ECO:0000256" key="1">
    <source>
        <dbReference type="ARBA" id="ARBA00008702"/>
    </source>
</evidence>
<dbReference type="InterPro" id="IPR003461">
    <property type="entry name" value="Keratin"/>
</dbReference>
<evidence type="ECO:0000256" key="2">
    <source>
        <dbReference type="ARBA" id="ARBA00011806"/>
    </source>
</evidence>
<evidence type="ECO:0000256" key="3">
    <source>
        <dbReference type="ARBA" id="ARBA00022744"/>
    </source>
</evidence>
<reference evidence="7 8" key="1">
    <citation type="submission" date="2019-09" db="EMBL/GenBank/DDBJ databases">
        <title>Bird 10,000 Genomes (B10K) Project - Family phase.</title>
        <authorList>
            <person name="Zhang G."/>
        </authorList>
    </citation>
    <scope>NUCLEOTIDE SEQUENCE [LARGE SCALE GENOMIC DNA]</scope>
    <source>
        <strain evidence="7">B10K-CU-031-19</strain>
        <tissue evidence="7">Muscle</tissue>
    </source>
</reference>
<evidence type="ECO:0000256" key="4">
    <source>
        <dbReference type="ARBA" id="ARBA00022990"/>
    </source>
</evidence>
<name>A0A7K8JDQ6_9PASS</name>
<feature type="region of interest" description="Disordered" evidence="6">
    <location>
        <begin position="62"/>
        <end position="83"/>
    </location>
</feature>
<feature type="compositionally biased region" description="Basic and acidic residues" evidence="6">
    <location>
        <begin position="73"/>
        <end position="83"/>
    </location>
</feature>
<keyword evidence="3 5" id="KW-0416">Keratin</keyword>
<keyword evidence="8" id="KW-1185">Reference proteome</keyword>
<dbReference type="Proteomes" id="UP000541605">
    <property type="component" value="Unassembled WGS sequence"/>
</dbReference>
<keyword evidence="4" id="KW-0007">Acetylation</keyword>
<feature type="non-terminal residue" evidence="7">
    <location>
        <position position="1"/>
    </location>
</feature>
<comment type="subunit">
    <text evidence="2 5">The avian keratins (F-ker, S-ker, C-ker and B-ker) are a complex mixture of very similar polypeptides.</text>
</comment>
<evidence type="ECO:0000256" key="5">
    <source>
        <dbReference type="RuleBase" id="RU364002"/>
    </source>
</evidence>
<feature type="non-terminal residue" evidence="7">
    <location>
        <position position="83"/>
    </location>
</feature>